<keyword evidence="3 5" id="KW-0863">Zinc-finger</keyword>
<dbReference type="InterPro" id="IPR001164">
    <property type="entry name" value="ArfGAP_dom"/>
</dbReference>
<evidence type="ECO:0000256" key="2">
    <source>
        <dbReference type="ARBA" id="ARBA00022723"/>
    </source>
</evidence>
<sequence>MASPRTRRVLSDLKPKDDNNYCFECNALNPQWASVSYGIWICLDCSGKHRGLGVHLSFVRSITMDKWKDIELQKMKLGGNRKAKEFLESQDDWNCNLSMSDKYNTRAAALYRDKLSTEAQGKVWSIEDSAAAKYVPKKVIAGLSSNSSNFSSSNQNQSKIDFEDEWQSNSYQSGNGNNYSGFGYSQHPSDFSNNPWSSFSSTFSNFTSNATRIISQASSVAGQKVNELSSNVNDKFKEGVNMDDIQTHVSGFGNKVADLGKKGWSDISSFFNKRGSSYNDPNESNMQSSQSYVNFSNSSYQNTDLPRSHTSASVNKPNQYNPNGSKQDWDNW</sequence>
<evidence type="ECO:0000313" key="9">
    <source>
        <dbReference type="Proteomes" id="UP001142055"/>
    </source>
</evidence>
<dbReference type="GO" id="GO:0030100">
    <property type="term" value="P:regulation of endocytosis"/>
    <property type="evidence" value="ECO:0007669"/>
    <property type="project" value="TreeGrafter"/>
</dbReference>
<dbReference type="GO" id="GO:0008270">
    <property type="term" value="F:zinc ion binding"/>
    <property type="evidence" value="ECO:0007669"/>
    <property type="project" value="UniProtKB-KW"/>
</dbReference>
<dbReference type="PRINTS" id="PR00405">
    <property type="entry name" value="REVINTRACTNG"/>
</dbReference>
<dbReference type="Pfam" id="PF01412">
    <property type="entry name" value="ArfGap"/>
    <property type="match status" value="1"/>
</dbReference>
<dbReference type="PANTHER" id="PTHR46395:SF1">
    <property type="entry name" value="ADP-RIBOSYLATION FACTOR GTPASE-ACTIVATING PROTEIN 1"/>
    <property type="match status" value="1"/>
</dbReference>
<keyword evidence="1" id="KW-0343">GTPase activation</keyword>
<dbReference type="GO" id="GO:0000139">
    <property type="term" value="C:Golgi membrane"/>
    <property type="evidence" value="ECO:0007669"/>
    <property type="project" value="TreeGrafter"/>
</dbReference>
<organism evidence="8 9">
    <name type="scientific">Blomia tropicalis</name>
    <name type="common">Mite</name>
    <dbReference type="NCBI Taxonomy" id="40697"/>
    <lineage>
        <taxon>Eukaryota</taxon>
        <taxon>Metazoa</taxon>
        <taxon>Ecdysozoa</taxon>
        <taxon>Arthropoda</taxon>
        <taxon>Chelicerata</taxon>
        <taxon>Arachnida</taxon>
        <taxon>Acari</taxon>
        <taxon>Acariformes</taxon>
        <taxon>Sarcoptiformes</taxon>
        <taxon>Astigmata</taxon>
        <taxon>Glycyphagoidea</taxon>
        <taxon>Echimyopodidae</taxon>
        <taxon>Blomia</taxon>
    </lineage>
</organism>
<dbReference type="InterPro" id="IPR037278">
    <property type="entry name" value="ARFGAP/RecO"/>
</dbReference>
<name>A0A9Q0RJ31_BLOTA</name>
<dbReference type="InterPro" id="IPR038508">
    <property type="entry name" value="ArfGAP_dom_sf"/>
</dbReference>
<evidence type="ECO:0000256" key="3">
    <source>
        <dbReference type="ARBA" id="ARBA00022771"/>
    </source>
</evidence>
<dbReference type="SUPFAM" id="SSF57863">
    <property type="entry name" value="ArfGap/RecO-like zinc finger"/>
    <property type="match status" value="1"/>
</dbReference>
<dbReference type="GO" id="GO:0005096">
    <property type="term" value="F:GTPase activator activity"/>
    <property type="evidence" value="ECO:0007669"/>
    <property type="project" value="UniProtKB-KW"/>
</dbReference>
<comment type="caution">
    <text evidence="8">The sequence shown here is derived from an EMBL/GenBank/DDBJ whole genome shotgun (WGS) entry which is preliminary data.</text>
</comment>
<dbReference type="Gene3D" id="1.10.220.150">
    <property type="entry name" value="Arf GTPase activating protein"/>
    <property type="match status" value="1"/>
</dbReference>
<keyword evidence="2" id="KW-0479">Metal-binding</keyword>
<feature type="domain" description="Arf-GAP" evidence="7">
    <location>
        <begin position="7"/>
        <end position="124"/>
    </location>
</feature>
<evidence type="ECO:0000259" key="7">
    <source>
        <dbReference type="PROSITE" id="PS50115"/>
    </source>
</evidence>
<dbReference type="PROSITE" id="PS50115">
    <property type="entry name" value="ARFGAP"/>
    <property type="match status" value="1"/>
</dbReference>
<protein>
    <recommendedName>
        <fullName evidence="7">Arf-GAP domain-containing protein</fullName>
    </recommendedName>
</protein>
<evidence type="ECO:0000256" key="6">
    <source>
        <dbReference type="SAM" id="MobiDB-lite"/>
    </source>
</evidence>
<dbReference type="Proteomes" id="UP001142055">
    <property type="component" value="Chromosome 3"/>
</dbReference>
<accession>A0A9Q0RJ31</accession>
<evidence type="ECO:0000256" key="1">
    <source>
        <dbReference type="ARBA" id="ARBA00022468"/>
    </source>
</evidence>
<dbReference type="OMA" id="YCFECNA"/>
<evidence type="ECO:0000313" key="8">
    <source>
        <dbReference type="EMBL" id="KAJ6217538.1"/>
    </source>
</evidence>
<dbReference type="AlphaFoldDB" id="A0A9Q0RJ31"/>
<keyword evidence="9" id="KW-1185">Reference proteome</keyword>
<gene>
    <name evidence="8" type="ORF">RDWZM_008695</name>
</gene>
<dbReference type="GO" id="GO:0032012">
    <property type="term" value="P:regulation of ARF protein signal transduction"/>
    <property type="evidence" value="ECO:0007669"/>
    <property type="project" value="TreeGrafter"/>
</dbReference>
<feature type="region of interest" description="Disordered" evidence="6">
    <location>
        <begin position="296"/>
        <end position="332"/>
    </location>
</feature>
<dbReference type="CDD" id="cd08830">
    <property type="entry name" value="ArfGap_ArfGap1"/>
    <property type="match status" value="1"/>
</dbReference>
<dbReference type="EMBL" id="JAPWDV010000003">
    <property type="protein sequence ID" value="KAJ6217538.1"/>
    <property type="molecule type" value="Genomic_DNA"/>
</dbReference>
<evidence type="ECO:0000256" key="4">
    <source>
        <dbReference type="ARBA" id="ARBA00022833"/>
    </source>
</evidence>
<dbReference type="SMART" id="SM00105">
    <property type="entry name" value="ArfGap"/>
    <property type="match status" value="1"/>
</dbReference>
<proteinExistence type="predicted"/>
<reference evidence="8" key="1">
    <citation type="submission" date="2022-12" db="EMBL/GenBank/DDBJ databases">
        <title>Genome assemblies of Blomia tropicalis.</title>
        <authorList>
            <person name="Cui Y."/>
        </authorList>
    </citation>
    <scope>NUCLEOTIDE SEQUENCE</scope>
    <source>
        <tissue evidence="8">Adult mites</tissue>
    </source>
</reference>
<feature type="compositionally biased region" description="Polar residues" evidence="6">
    <location>
        <begin position="303"/>
        <end position="326"/>
    </location>
</feature>
<dbReference type="PANTHER" id="PTHR46395">
    <property type="entry name" value="ADP-RIBOSYLATION FACTOR GTPASE-ACTIVATING PROTEIN 1"/>
    <property type="match status" value="1"/>
</dbReference>
<keyword evidence="4" id="KW-0862">Zinc</keyword>
<evidence type="ECO:0000256" key="5">
    <source>
        <dbReference type="PROSITE-ProRule" id="PRU00288"/>
    </source>
</evidence>
<dbReference type="FunFam" id="1.10.220.150:FF:000014">
    <property type="entry name" value="ADP-ribosylation factor GTPase-activating protein"/>
    <property type="match status" value="1"/>
</dbReference>